<comment type="caution">
    <text evidence="2">The sequence shown here is derived from an EMBL/GenBank/DDBJ whole genome shotgun (WGS) entry which is preliminary data.</text>
</comment>
<evidence type="ECO:0000313" key="3">
    <source>
        <dbReference type="Proteomes" id="UP000245207"/>
    </source>
</evidence>
<proteinExistence type="predicted"/>
<gene>
    <name evidence="2" type="ORF">CTI12_AA064770</name>
</gene>
<keyword evidence="3" id="KW-1185">Reference proteome</keyword>
<sequence length="396" mass="44694">MSSGPVPSFTGGAGPTSFTGPPSFPSFIGDQQFNRQLPSYSSAFPRGGNSCVSGFLPTYNQHFPRELDHCRIPLEDIIQATNNFVEENIIEKDYCWTVYKGELSGKKLAFILVDAGYRLNFGLAVTLSSLPDHQNIVPFIGCCDEDDKIILVLGHPTRGSLDKYVSSAHLTWLMRVQICLDIASALQYLQNHSQIEELNSKCIHLDENWQAKIQLFTPSAFIGSSIFHRQVDPLDSFGEILFELLCGRLTVTEDEDERFLISLGSNHHKNGTLTELVDPVLRVQMNRDSFTVFSEIAYACLEENQDKRPTISQVVEELQKVLRLQQGLETSELQQLSYCNFLNVISYICLDEKQVKRPTNSTVVEELQKVLKLQQGFEISELQQVSYCNFLNVNFS</sequence>
<reference evidence="2 3" key="1">
    <citation type="journal article" date="2018" name="Mol. Plant">
        <title>The genome of Artemisia annua provides insight into the evolution of Asteraceae family and artemisinin biosynthesis.</title>
        <authorList>
            <person name="Shen Q."/>
            <person name="Zhang L."/>
            <person name="Liao Z."/>
            <person name="Wang S."/>
            <person name="Yan T."/>
            <person name="Shi P."/>
            <person name="Liu M."/>
            <person name="Fu X."/>
            <person name="Pan Q."/>
            <person name="Wang Y."/>
            <person name="Lv Z."/>
            <person name="Lu X."/>
            <person name="Zhang F."/>
            <person name="Jiang W."/>
            <person name="Ma Y."/>
            <person name="Chen M."/>
            <person name="Hao X."/>
            <person name="Li L."/>
            <person name="Tang Y."/>
            <person name="Lv G."/>
            <person name="Zhou Y."/>
            <person name="Sun X."/>
            <person name="Brodelius P.E."/>
            <person name="Rose J.K.C."/>
            <person name="Tang K."/>
        </authorList>
    </citation>
    <scope>NUCLEOTIDE SEQUENCE [LARGE SCALE GENOMIC DNA]</scope>
    <source>
        <strain evidence="3">cv. Huhao1</strain>
        <tissue evidence="2">Leaf</tissue>
    </source>
</reference>
<organism evidence="2 3">
    <name type="scientific">Artemisia annua</name>
    <name type="common">Sweet wormwood</name>
    <dbReference type="NCBI Taxonomy" id="35608"/>
    <lineage>
        <taxon>Eukaryota</taxon>
        <taxon>Viridiplantae</taxon>
        <taxon>Streptophyta</taxon>
        <taxon>Embryophyta</taxon>
        <taxon>Tracheophyta</taxon>
        <taxon>Spermatophyta</taxon>
        <taxon>Magnoliopsida</taxon>
        <taxon>eudicotyledons</taxon>
        <taxon>Gunneridae</taxon>
        <taxon>Pentapetalae</taxon>
        <taxon>asterids</taxon>
        <taxon>campanulids</taxon>
        <taxon>Asterales</taxon>
        <taxon>Asteraceae</taxon>
        <taxon>Asteroideae</taxon>
        <taxon>Anthemideae</taxon>
        <taxon>Artemisiinae</taxon>
        <taxon>Artemisia</taxon>
    </lineage>
</organism>
<name>A0A2U1NS37_ARTAN</name>
<dbReference type="STRING" id="35608.A0A2U1NS37"/>
<dbReference type="Gene3D" id="1.10.510.10">
    <property type="entry name" value="Transferase(Phosphotransferase) domain 1"/>
    <property type="match status" value="2"/>
</dbReference>
<protein>
    <submittedName>
        <fullName evidence="2">Phloem protein 2-like protein</fullName>
    </submittedName>
</protein>
<dbReference type="GO" id="GO:0004714">
    <property type="term" value="F:transmembrane receptor protein tyrosine kinase activity"/>
    <property type="evidence" value="ECO:0007669"/>
    <property type="project" value="InterPro"/>
</dbReference>
<dbReference type="SUPFAM" id="SSF56112">
    <property type="entry name" value="Protein kinase-like (PK-like)"/>
    <property type="match status" value="1"/>
</dbReference>
<dbReference type="Pfam" id="PF07714">
    <property type="entry name" value="PK_Tyr_Ser-Thr"/>
    <property type="match status" value="1"/>
</dbReference>
<dbReference type="PANTHER" id="PTHR27003:SF383">
    <property type="entry name" value="TYROSINE-PROTEIN KINASE, NON-RECEPTOR JAK_TYK2-RELATED"/>
    <property type="match status" value="1"/>
</dbReference>
<dbReference type="OrthoDB" id="4062651at2759"/>
<dbReference type="GO" id="GO:0005886">
    <property type="term" value="C:plasma membrane"/>
    <property type="evidence" value="ECO:0007669"/>
    <property type="project" value="TreeGrafter"/>
</dbReference>
<dbReference type="GO" id="GO:0009506">
    <property type="term" value="C:plasmodesma"/>
    <property type="evidence" value="ECO:0007669"/>
    <property type="project" value="TreeGrafter"/>
</dbReference>
<dbReference type="PANTHER" id="PTHR27003">
    <property type="entry name" value="OS07G0166700 PROTEIN"/>
    <property type="match status" value="1"/>
</dbReference>
<evidence type="ECO:0000259" key="1">
    <source>
        <dbReference type="Pfam" id="PF07714"/>
    </source>
</evidence>
<feature type="domain" description="Serine-threonine/tyrosine-protein kinase catalytic" evidence="1">
    <location>
        <begin position="126"/>
        <end position="213"/>
    </location>
</feature>
<dbReference type="InterPro" id="IPR001245">
    <property type="entry name" value="Ser-Thr/Tyr_kinase_cat_dom"/>
</dbReference>
<dbReference type="Proteomes" id="UP000245207">
    <property type="component" value="Unassembled WGS sequence"/>
</dbReference>
<dbReference type="Gene3D" id="3.30.200.20">
    <property type="entry name" value="Phosphorylase Kinase, domain 1"/>
    <property type="match status" value="1"/>
</dbReference>
<evidence type="ECO:0000313" key="2">
    <source>
        <dbReference type="EMBL" id="PWA76280.1"/>
    </source>
</evidence>
<dbReference type="InterPro" id="IPR045272">
    <property type="entry name" value="ANXUR1/2-like"/>
</dbReference>
<dbReference type="InterPro" id="IPR011009">
    <property type="entry name" value="Kinase-like_dom_sf"/>
</dbReference>
<dbReference type="AlphaFoldDB" id="A0A2U1NS37"/>
<accession>A0A2U1NS37</accession>
<dbReference type="EMBL" id="PKPP01002286">
    <property type="protein sequence ID" value="PWA76280.1"/>
    <property type="molecule type" value="Genomic_DNA"/>
</dbReference>